<dbReference type="PANTHER" id="PTHR21450:SF23">
    <property type="entry name" value="PROTEIN ALTERED PHOSPHATE STARVATION RESPONSE 1"/>
    <property type="match status" value="1"/>
</dbReference>
<dbReference type="InterPro" id="IPR006868">
    <property type="entry name" value="DUF630"/>
</dbReference>
<feature type="region of interest" description="Disordered" evidence="2">
    <location>
        <begin position="490"/>
        <end position="509"/>
    </location>
</feature>
<evidence type="ECO:0000256" key="1">
    <source>
        <dbReference type="SAM" id="Coils"/>
    </source>
</evidence>
<gene>
    <name evidence="5" type="ORF">RJT34_30561</name>
</gene>
<dbReference type="PANTHER" id="PTHR21450">
    <property type="entry name" value="PROTEIN ALTERED PHOSPHATE STARVATION RESPONSE 1"/>
    <property type="match status" value="1"/>
</dbReference>
<evidence type="ECO:0000313" key="5">
    <source>
        <dbReference type="EMBL" id="KAK7262978.1"/>
    </source>
</evidence>
<keyword evidence="6" id="KW-1185">Reference proteome</keyword>
<comment type="caution">
    <text evidence="5">The sequence shown here is derived from an EMBL/GenBank/DDBJ whole genome shotgun (WGS) entry which is preliminary data.</text>
</comment>
<keyword evidence="1" id="KW-0175">Coiled coil</keyword>
<dbReference type="Proteomes" id="UP001359559">
    <property type="component" value="Unassembled WGS sequence"/>
</dbReference>
<accession>A0AAN9ETL4</accession>
<evidence type="ECO:0000259" key="3">
    <source>
        <dbReference type="Pfam" id="PF04782"/>
    </source>
</evidence>
<dbReference type="AlphaFoldDB" id="A0AAN9ETL4"/>
<evidence type="ECO:0008006" key="7">
    <source>
        <dbReference type="Google" id="ProtNLM"/>
    </source>
</evidence>
<feature type="domain" description="DUF632" evidence="3">
    <location>
        <begin position="208"/>
        <end position="431"/>
    </location>
</feature>
<organism evidence="5 6">
    <name type="scientific">Clitoria ternatea</name>
    <name type="common">Butterfly pea</name>
    <dbReference type="NCBI Taxonomy" id="43366"/>
    <lineage>
        <taxon>Eukaryota</taxon>
        <taxon>Viridiplantae</taxon>
        <taxon>Streptophyta</taxon>
        <taxon>Embryophyta</taxon>
        <taxon>Tracheophyta</taxon>
        <taxon>Spermatophyta</taxon>
        <taxon>Magnoliopsida</taxon>
        <taxon>eudicotyledons</taxon>
        <taxon>Gunneridae</taxon>
        <taxon>Pentapetalae</taxon>
        <taxon>rosids</taxon>
        <taxon>fabids</taxon>
        <taxon>Fabales</taxon>
        <taxon>Fabaceae</taxon>
        <taxon>Papilionoideae</taxon>
        <taxon>50 kb inversion clade</taxon>
        <taxon>NPAAA clade</taxon>
        <taxon>indigoferoid/millettioid clade</taxon>
        <taxon>Phaseoleae</taxon>
        <taxon>Clitoria</taxon>
    </lineage>
</organism>
<feature type="domain" description="DUF630" evidence="4">
    <location>
        <begin position="4"/>
        <end position="59"/>
    </location>
</feature>
<sequence>MGCSCSVSKIEREETLVSRCKARKRCMKQLVQARHDFSMAHAFYIRSLSTTASALVRFAYTQQQQQHQAPIYHHHFLPSQPQQPPPWSLSMSTPYSNTWTSPLSASPVPPTPPPPATFSWKSWDPFGSFPSPEEYWKEATTISKEVSKINNDNKVLIEIMNEMQGYFLKAADAGARVSALLQVNGRSERPSLWLCVSVSVAKFEGPGRASGGHCSTLERLYTLEKKLWQQVKNVEATKMEQQKKRAQLERADHEKMEKINKDVDKLKSQEMIISHAMETTNAEIIKLRETQLYPQLVELVKGLMCMWRSMNECHQAQKNIVLQLGYLKTIPSTESTSEIHRQSTLQLEIEVKTWHQSFCKLFNAHRNYIQSLTRWLRLSLSQFNRKPLNNTAEQEETRILYRLCEAWNHAFERIPYKVESEAIKSFLTSIHAIVVQQREEHKQKKKLDAAVKELEKKVVQLGSLRSKHGPHSMVESSDAMKTKDLVTKMRTKVEHSRAKAEEEKTKHEMSIRTTGTVTLNNLQIGFQQVFQGIVRISSVCIEVFESVYYKARIPDLEDDVRRVVP</sequence>
<dbReference type="EMBL" id="JAYKXN010000008">
    <property type="protein sequence ID" value="KAK7262978.1"/>
    <property type="molecule type" value="Genomic_DNA"/>
</dbReference>
<proteinExistence type="predicted"/>
<reference evidence="5 6" key="1">
    <citation type="submission" date="2024-01" db="EMBL/GenBank/DDBJ databases">
        <title>The genomes of 5 underutilized Papilionoideae crops provide insights into root nodulation and disease resistance.</title>
        <authorList>
            <person name="Yuan L."/>
        </authorList>
    </citation>
    <scope>NUCLEOTIDE SEQUENCE [LARGE SCALE GENOMIC DNA]</scope>
    <source>
        <strain evidence="5">LY-2023</strain>
        <tissue evidence="5">Leaf</tissue>
    </source>
</reference>
<feature type="coiled-coil region" evidence="1">
    <location>
        <begin position="437"/>
        <end position="464"/>
    </location>
</feature>
<evidence type="ECO:0000259" key="4">
    <source>
        <dbReference type="Pfam" id="PF04783"/>
    </source>
</evidence>
<name>A0AAN9ETL4_CLITE</name>
<dbReference type="Pfam" id="PF04782">
    <property type="entry name" value="DUF632"/>
    <property type="match status" value="1"/>
</dbReference>
<protein>
    <recommendedName>
        <fullName evidence="7">Nitrate regulatory gene2 protein-like</fullName>
    </recommendedName>
</protein>
<evidence type="ECO:0000256" key="2">
    <source>
        <dbReference type="SAM" id="MobiDB-lite"/>
    </source>
</evidence>
<dbReference type="InterPro" id="IPR006867">
    <property type="entry name" value="DUF632"/>
</dbReference>
<evidence type="ECO:0000313" key="6">
    <source>
        <dbReference type="Proteomes" id="UP001359559"/>
    </source>
</evidence>
<dbReference type="Pfam" id="PF04783">
    <property type="entry name" value="DUF630"/>
    <property type="match status" value="1"/>
</dbReference>